<feature type="compositionally biased region" description="Basic and acidic residues" evidence="9">
    <location>
        <begin position="1063"/>
        <end position="1079"/>
    </location>
</feature>
<dbReference type="GO" id="GO:0015179">
    <property type="term" value="F:L-amino acid transmembrane transporter activity"/>
    <property type="evidence" value="ECO:0007669"/>
    <property type="project" value="TreeGrafter"/>
</dbReference>
<feature type="transmembrane region" description="Helical" evidence="10">
    <location>
        <begin position="832"/>
        <end position="853"/>
    </location>
</feature>
<keyword evidence="5 10" id="KW-1133">Transmembrane helix</keyword>
<sequence>MTVIRTLLAVFAALWLSRADYCPAAVSSKIQECVHPVAEYAKVLNDNQNSNRGTSEFAQFSLPNMGGRVFNELCKLIHKFNRCVQPLRADCPRHVTISLIDSSYGYLCNEGYNTFLESAECLMELDRQPSVKACHDETLREIELANTETGLAMNTKLEKMCSALNFFSDCVKSPIKQDCGSSAWAVIYRVLKDTTNTLMPGCQFTGSHHRRKGTEAPSSSVIQAETTSSKSEGSMKVEVENLARRNEVASRCTFIHNRTKDMASRIVRLRELIATNPAEAATFYIECSREMDALDRIVRRTTRRATKRARNRVADSSNVVDLDSPSTTFLCLPREDEYVTDNGVRNLWKTQTEFFLACLGFIVGVGNTLRFPAKVYEYGGGVFFIPYFTFLCLFGLPIVYMHLCIGQYSGLSPNGAFGKLMPIASGVGWALVLLAIPVCIYYNVIVAWAVYYFWFSFRGFVKGIGLPWDRCLDTWVTQYNCCDLHRLQQCFKETNGSAVTAPEAYFHFEVLHRPVTGDFELGPIEPHLVLALAVAWILVFFGVFKGIGSIGWMGSVTATVPYLLLLILLLRGVSLPGADDGLYFFFTPKLEKLWSLPMWKSAAEQVFYELGIDAGPLIVMASFSRYRNNIYRDAVLLVIFDAITSVLCGMVIFSFIGFLAHMSDSPVNTVLQHDPLYLAFTVYPGVTSFMHLGPLWGALFFTALVMSALDAEFAWMEMIASSVMYQFGWKNKRVENRMLASLCFLFFVLGLPFCTRGGIYIFHSIENLNANWNSFSLGLLQMFLICFIYGVDRFLEDIGEMVRATTPNDLMMLPLRDRLKFVFGPVGPYIKWAWSLFCPAILTALLFASAFSYQRVTFEGQNMPWIYEAIAWIVMVSPLLVIPFAITNAIIDNRKRKKPWSALISTANWRVKRPESTAQPPMKSVKPMGSLPANGYTYIDPVSRGQSTKSRLVIEEDYGRRTGRIADFLRQQALAEHENRIPTVTEEDTTTYGDGGTYGPRTFSNRTPSAISESVQLRVIKSPSKQGSHSTKDAETNLHFTSQSSLPLFGSPPLSASNSVDLRQGRDTRQWRNMIRESPLDVETLDDDDLRRVSPPSPPHSNPPTIHSIRELELAVTCAFNETMIPRNRTISEDYGARADMINRASEPCRPDWKRGGPETSSSSNTSSDDEGRPNRPTVIRKYTSSDSISIAAPSSLSITPLDKERHRSVSSVALFEQSDILRRQPKLSQLKRPKPIDAPSSLGPSPATSHF</sequence>
<feature type="binding site" evidence="7">
    <location>
        <position position="363"/>
    </location>
    <ligand>
        <name>Na(+)</name>
        <dbReference type="ChEBI" id="CHEBI:29101"/>
        <label>1</label>
    </ligand>
</feature>
<dbReference type="GO" id="GO:0005283">
    <property type="term" value="F:amino acid:sodium symporter activity"/>
    <property type="evidence" value="ECO:0007669"/>
    <property type="project" value="TreeGrafter"/>
</dbReference>
<evidence type="ECO:0000256" key="10">
    <source>
        <dbReference type="SAM" id="Phobius"/>
    </source>
</evidence>
<reference evidence="13" key="1">
    <citation type="submission" date="2024-02" db="UniProtKB">
        <authorList>
            <consortium name="WormBaseParasite"/>
        </authorList>
    </citation>
    <scope>IDENTIFICATION</scope>
</reference>
<keyword evidence="7" id="KW-0479">Metal-binding</keyword>
<feature type="region of interest" description="Disordered" evidence="9">
    <location>
        <begin position="1146"/>
        <end position="1179"/>
    </location>
</feature>
<feature type="compositionally biased region" description="Polar residues" evidence="9">
    <location>
        <begin position="1243"/>
        <end position="1252"/>
    </location>
</feature>
<feature type="region of interest" description="Disordered" evidence="9">
    <location>
        <begin position="206"/>
        <end position="235"/>
    </location>
</feature>
<dbReference type="WBParaSite" id="MBELARI_LOCUS11343">
    <property type="protein sequence ID" value="MBELARI_LOCUS11343"/>
    <property type="gene ID" value="MBELARI_LOCUS11343"/>
</dbReference>
<feature type="chain" id="PRO_5042122231" description="Transporter" evidence="11">
    <location>
        <begin position="20"/>
        <end position="1252"/>
    </location>
</feature>
<evidence type="ECO:0000256" key="5">
    <source>
        <dbReference type="ARBA" id="ARBA00022989"/>
    </source>
</evidence>
<evidence type="ECO:0000313" key="13">
    <source>
        <dbReference type="WBParaSite" id="MBELARI_LOCUS11343"/>
    </source>
</evidence>
<evidence type="ECO:0000256" key="4">
    <source>
        <dbReference type="ARBA" id="ARBA00022847"/>
    </source>
</evidence>
<evidence type="ECO:0000256" key="1">
    <source>
        <dbReference type="ARBA" id="ARBA00004141"/>
    </source>
</evidence>
<evidence type="ECO:0000256" key="2">
    <source>
        <dbReference type="ARBA" id="ARBA00022448"/>
    </source>
</evidence>
<feature type="transmembrane region" description="Helical" evidence="10">
    <location>
        <begin position="550"/>
        <end position="570"/>
    </location>
</feature>
<feature type="transmembrane region" description="Helical" evidence="10">
    <location>
        <begin position="865"/>
        <end position="891"/>
    </location>
</feature>
<feature type="transmembrane region" description="Helical" evidence="10">
    <location>
        <begin position="384"/>
        <end position="408"/>
    </location>
</feature>
<feature type="region of interest" description="Disordered" evidence="9">
    <location>
        <begin position="1043"/>
        <end position="1107"/>
    </location>
</feature>
<dbReference type="Proteomes" id="UP000887575">
    <property type="component" value="Unassembled WGS sequence"/>
</dbReference>
<dbReference type="Pfam" id="PF00209">
    <property type="entry name" value="SNF"/>
    <property type="match status" value="1"/>
</dbReference>
<comment type="subcellular location">
    <subcellularLocation>
        <location evidence="1">Membrane</location>
        <topology evidence="1">Multi-pass membrane protein</topology>
    </subcellularLocation>
</comment>
<feature type="signal peptide" evidence="11">
    <location>
        <begin position="1"/>
        <end position="19"/>
    </location>
</feature>
<feature type="binding site" evidence="7">
    <location>
        <position position="360"/>
    </location>
    <ligand>
        <name>Na(+)</name>
        <dbReference type="ChEBI" id="CHEBI:29101"/>
        <label>1</label>
    </ligand>
</feature>
<dbReference type="PRINTS" id="PR00176">
    <property type="entry name" value="NANEUSMPORT"/>
</dbReference>
<evidence type="ECO:0000313" key="12">
    <source>
        <dbReference type="Proteomes" id="UP000887575"/>
    </source>
</evidence>
<dbReference type="InterPro" id="IPR037272">
    <property type="entry name" value="SNS_sf"/>
</dbReference>
<dbReference type="InterPro" id="IPR000175">
    <property type="entry name" value="Na/ntran_symport"/>
</dbReference>
<dbReference type="PROSITE" id="PS50267">
    <property type="entry name" value="NA_NEUROTRAN_SYMP_3"/>
    <property type="match status" value="1"/>
</dbReference>
<feature type="compositionally biased region" description="Basic and acidic residues" evidence="9">
    <location>
        <begin position="1147"/>
        <end position="1157"/>
    </location>
</feature>
<dbReference type="SUPFAM" id="SSF161070">
    <property type="entry name" value="SNF-like"/>
    <property type="match status" value="1"/>
</dbReference>
<evidence type="ECO:0000256" key="7">
    <source>
        <dbReference type="PIRSR" id="PIRSR600175-1"/>
    </source>
</evidence>
<feature type="transmembrane region" description="Helical" evidence="10">
    <location>
        <begin position="634"/>
        <end position="660"/>
    </location>
</feature>
<feature type="binding site" evidence="7">
    <location>
        <position position="710"/>
    </location>
    <ligand>
        <name>Na(+)</name>
        <dbReference type="ChEBI" id="CHEBI:29101"/>
        <label>1</label>
    </ligand>
</feature>
<dbReference type="GO" id="GO:0005886">
    <property type="term" value="C:plasma membrane"/>
    <property type="evidence" value="ECO:0007669"/>
    <property type="project" value="TreeGrafter"/>
</dbReference>
<feature type="compositionally biased region" description="Basic residues" evidence="9">
    <location>
        <begin position="1224"/>
        <end position="1234"/>
    </location>
</feature>
<feature type="transmembrane region" description="Helical" evidence="10">
    <location>
        <begin position="774"/>
        <end position="791"/>
    </location>
</feature>
<keyword evidence="12" id="KW-1185">Reference proteome</keyword>
<feature type="transmembrane region" description="Helical" evidence="10">
    <location>
        <begin position="695"/>
        <end position="718"/>
    </location>
</feature>
<feature type="binding site" evidence="7">
    <location>
        <position position="367"/>
    </location>
    <ligand>
        <name>Na(+)</name>
        <dbReference type="ChEBI" id="CHEBI:29101"/>
        <label>1</label>
    </ligand>
</feature>
<dbReference type="CDD" id="cd10324">
    <property type="entry name" value="SLC6sbd"/>
    <property type="match status" value="1"/>
</dbReference>
<feature type="region of interest" description="Disordered" evidence="9">
    <location>
        <begin position="986"/>
        <end position="1007"/>
    </location>
</feature>
<dbReference type="PANTHER" id="PTHR11616">
    <property type="entry name" value="SODIUM/CHLORIDE DEPENDENT TRANSPORTER"/>
    <property type="match status" value="1"/>
</dbReference>
<evidence type="ECO:0000256" key="8">
    <source>
        <dbReference type="PIRSR" id="PIRSR600175-2"/>
    </source>
</evidence>
<keyword evidence="3 10" id="KW-0812">Transmembrane</keyword>
<feature type="transmembrane region" description="Helical" evidence="10">
    <location>
        <begin position="739"/>
        <end position="762"/>
    </location>
</feature>
<evidence type="ECO:0000256" key="9">
    <source>
        <dbReference type="SAM" id="MobiDB-lite"/>
    </source>
</evidence>
<evidence type="ECO:0008006" key="14">
    <source>
        <dbReference type="Google" id="ProtNLM"/>
    </source>
</evidence>
<feature type="transmembrane region" description="Helical" evidence="10">
    <location>
        <begin position="428"/>
        <end position="454"/>
    </location>
</feature>
<dbReference type="GO" id="GO:0046872">
    <property type="term" value="F:metal ion binding"/>
    <property type="evidence" value="ECO:0007669"/>
    <property type="project" value="UniProtKB-KW"/>
</dbReference>
<dbReference type="GO" id="GO:0089718">
    <property type="term" value="P:amino acid import across plasma membrane"/>
    <property type="evidence" value="ECO:0007669"/>
    <property type="project" value="TreeGrafter"/>
</dbReference>
<evidence type="ECO:0000256" key="3">
    <source>
        <dbReference type="ARBA" id="ARBA00022692"/>
    </source>
</evidence>
<organism evidence="12 13">
    <name type="scientific">Mesorhabditis belari</name>
    <dbReference type="NCBI Taxonomy" id="2138241"/>
    <lineage>
        <taxon>Eukaryota</taxon>
        <taxon>Metazoa</taxon>
        <taxon>Ecdysozoa</taxon>
        <taxon>Nematoda</taxon>
        <taxon>Chromadorea</taxon>
        <taxon>Rhabditida</taxon>
        <taxon>Rhabditina</taxon>
        <taxon>Rhabditomorpha</taxon>
        <taxon>Rhabditoidea</taxon>
        <taxon>Rhabditidae</taxon>
        <taxon>Mesorhabditinae</taxon>
        <taxon>Mesorhabditis</taxon>
    </lineage>
</organism>
<accession>A0AAF3J227</accession>
<keyword evidence="11" id="KW-0732">Signal</keyword>
<proteinExistence type="predicted"/>
<feature type="region of interest" description="Disordered" evidence="9">
    <location>
        <begin position="1203"/>
        <end position="1252"/>
    </location>
</feature>
<feature type="transmembrane region" description="Helical" evidence="10">
    <location>
        <begin position="354"/>
        <end position="372"/>
    </location>
</feature>
<keyword evidence="6 10" id="KW-0472">Membrane</keyword>
<protein>
    <recommendedName>
        <fullName evidence="14">Transporter</fullName>
    </recommendedName>
</protein>
<name>A0AAF3J227_9BILA</name>
<keyword evidence="4" id="KW-0769">Symport</keyword>
<keyword evidence="7" id="KW-0915">Sodium</keyword>
<keyword evidence="8" id="KW-1015">Disulfide bond</keyword>
<evidence type="ECO:0000256" key="6">
    <source>
        <dbReference type="ARBA" id="ARBA00023136"/>
    </source>
</evidence>
<feature type="compositionally biased region" description="Polar residues" evidence="9">
    <location>
        <begin position="216"/>
        <end position="232"/>
    </location>
</feature>
<evidence type="ECO:0000256" key="11">
    <source>
        <dbReference type="SAM" id="SignalP"/>
    </source>
</evidence>
<feature type="compositionally biased region" description="Low complexity" evidence="9">
    <location>
        <begin position="1043"/>
        <end position="1057"/>
    </location>
</feature>
<feature type="transmembrane region" description="Helical" evidence="10">
    <location>
        <begin position="528"/>
        <end position="544"/>
    </location>
</feature>
<keyword evidence="2" id="KW-0813">Transport</keyword>
<dbReference type="AlphaFoldDB" id="A0AAF3J227"/>
<dbReference type="PANTHER" id="PTHR11616:SF324">
    <property type="entry name" value="SODIUM-DEPENDENT TRANSPORTER SNF-12"/>
    <property type="match status" value="1"/>
</dbReference>
<feature type="disulfide bond" evidence="8">
    <location>
        <begin position="471"/>
        <end position="481"/>
    </location>
</feature>